<evidence type="ECO:0000313" key="3">
    <source>
        <dbReference type="Proteomes" id="UP000748025"/>
    </source>
</evidence>
<dbReference type="AlphaFoldDB" id="A0A9P7SWH6"/>
<dbReference type="Proteomes" id="UP000748025">
    <property type="component" value="Unassembled WGS sequence"/>
</dbReference>
<dbReference type="EMBL" id="SRPW01003227">
    <property type="protein sequence ID" value="KAG5987751.1"/>
    <property type="molecule type" value="Genomic_DNA"/>
</dbReference>
<keyword evidence="3" id="KW-1185">Reference proteome</keyword>
<feature type="region of interest" description="Disordered" evidence="1">
    <location>
        <begin position="1"/>
        <end position="26"/>
    </location>
</feature>
<evidence type="ECO:0000313" key="2">
    <source>
        <dbReference type="EMBL" id="KAG5987751.1"/>
    </source>
</evidence>
<protein>
    <submittedName>
        <fullName evidence="2">Uncharacterized protein</fullName>
    </submittedName>
</protein>
<sequence length="61" mass="6585">MTRPPRRLASSPDHKGSNDNGKTPLSRLFSETIPLDIPPSRVLAPGFGEGYCGGFLDELCL</sequence>
<feature type="non-terminal residue" evidence="2">
    <location>
        <position position="61"/>
    </location>
</feature>
<gene>
    <name evidence="2" type="ORF">E4U43_004953</name>
</gene>
<organism evidence="2 3">
    <name type="scientific">Claviceps pusilla</name>
    <dbReference type="NCBI Taxonomy" id="123648"/>
    <lineage>
        <taxon>Eukaryota</taxon>
        <taxon>Fungi</taxon>
        <taxon>Dikarya</taxon>
        <taxon>Ascomycota</taxon>
        <taxon>Pezizomycotina</taxon>
        <taxon>Sordariomycetes</taxon>
        <taxon>Hypocreomycetidae</taxon>
        <taxon>Hypocreales</taxon>
        <taxon>Clavicipitaceae</taxon>
        <taxon>Claviceps</taxon>
    </lineage>
</organism>
<name>A0A9P7SWH6_9HYPO</name>
<proteinExistence type="predicted"/>
<reference evidence="2" key="1">
    <citation type="journal article" date="2020" name="bioRxiv">
        <title>Whole genome comparisons of ergot fungi reveals the divergence and evolution of species within the genus Claviceps are the result of varying mechanisms driving genome evolution and host range expansion.</title>
        <authorList>
            <person name="Wyka S.A."/>
            <person name="Mondo S.J."/>
            <person name="Liu M."/>
            <person name="Dettman J."/>
            <person name="Nalam V."/>
            <person name="Broders K.D."/>
        </authorList>
    </citation>
    <scope>NUCLEOTIDE SEQUENCE</scope>
    <source>
        <strain evidence="2">CCC 602</strain>
    </source>
</reference>
<accession>A0A9P7SWH6</accession>
<evidence type="ECO:0000256" key="1">
    <source>
        <dbReference type="SAM" id="MobiDB-lite"/>
    </source>
</evidence>
<comment type="caution">
    <text evidence="2">The sequence shown here is derived from an EMBL/GenBank/DDBJ whole genome shotgun (WGS) entry which is preliminary data.</text>
</comment>